<dbReference type="RefSeq" id="WP_130245077.1">
    <property type="nucleotide sequence ID" value="NZ_PPUZ01000031.1"/>
</dbReference>
<dbReference type="GO" id="GO:0016020">
    <property type="term" value="C:membrane"/>
    <property type="evidence" value="ECO:0007669"/>
    <property type="project" value="InterPro"/>
</dbReference>
<evidence type="ECO:0000313" key="3">
    <source>
        <dbReference type="EMBL" id="RZM80604.1"/>
    </source>
</evidence>
<dbReference type="NCBIfam" id="TIGR03501">
    <property type="entry name" value="GlyGly_CTERM"/>
    <property type="match status" value="1"/>
</dbReference>
<dbReference type="Pfam" id="PF00028">
    <property type="entry name" value="Cadherin"/>
    <property type="match status" value="1"/>
</dbReference>
<accession>A0A4Q7EGD7</accession>
<dbReference type="InterPro" id="IPR031778">
    <property type="entry name" value="Sortilin_N"/>
</dbReference>
<dbReference type="SUPFAM" id="SSF49313">
    <property type="entry name" value="Cadherin-like"/>
    <property type="match status" value="1"/>
</dbReference>
<sequence length="1138" mass="123036">MKLLHPVSLAVAVALGGASYLAYHNAQPNMYEQKADYLAAKAEKKANSPKRYDKPKEAQEFYIAQRLPKGVETLPTEKYSKALAHIKTMQHYSLADSKIVFDYTPRMNSVDGINRELGQWKELGPGNIGGRTRALIIHPTEHDTMYAAGVAGGVWKTTDAGKSWQPMSDLATNLAVTTLTFAPNDPNTIYAGTGEGFFNADAMRGDGIFKSTDGGATWEQLEATAGNELFHYTNKIVFSKNDPAILYAATRGGVQRSKDNGASWETVFVAKGASVGCTDLTLVDDGDKDVLVTACGSFDTGGIHRSADGGDNWDSVLVAPKQGRSTIAVAPSDNNVMYALLANIDDHGMEAVYKSEDMGLTWTATVTRDSADEFSRLLLSNTVYGLFPQCGYGPEPQFYNQGWYDNIIAVDPVNPDVVWTGGIDTFRSDDGGKTFVPTSIWWFDMDHELYAHADQHTIVFHPAYDGVNNTTMFVGNDGGIQRTDNAMGERLDLEQVCGASDDPAGKINWQTLNNGYAVTQFYHGTVMPDGTAYFGGTQDNGTLLGEDGGFNEWREITGGDGGWTAVDPTNPDVMFSEYTGLSLQKSTDGGVTFADAFNGITGDGFPFITRFEMAPSNPQVLWIGGNQLWRTTDQAENWVAGSPVLDSSVYAIGIAPQDENIVAAGTREGYIYINYAAGEADAEQPWHSFKIGAEDERATISAIAFDPTDAQIAYATVSTFDQAHVWKTTDGGKSWMPIDKDIPNVPATSVAVDPNNAQRVIIGTDLGVFISTDGGENWFADGSGLANTNIAKVAFHNNEVFAFTHGRSAYKVALASFGDAELSTQEDTELNVAPALVSRFTGATFTMVEITEQPESGALMLDGEALDLGAVVEGDNVAKVVYMPNVDFNGEDHFKVAGKTAGSDVAEEVPVDLTVEAVNDAPVFQGIEDIYLTLGQKFTLDFKDKVTDIEGDPVTLSMETQVPGFTFEDGVFSGQASELFSGDVRLTASDGELETSISFVVDIVDLTDRTPVIEQQQRFEVFENTPVGTTIGQLAFSDPDAETSPVVAFHVYGDNSFTIDAEGNIIVARELDFEFQELAVLGVQAEDSLGHLSEHTTVNVKIKDLRGDDDDDDDGDAGSFSWLALLSLPLALLRRRRK</sequence>
<name>A0A4Q7EGD7_9GAMM</name>
<evidence type="ECO:0000256" key="1">
    <source>
        <dbReference type="ARBA" id="ARBA00022737"/>
    </source>
</evidence>
<dbReference type="Gene3D" id="2.130.10.10">
    <property type="entry name" value="YVTN repeat-like/Quinoprotein amine dehydrogenase"/>
    <property type="match status" value="5"/>
</dbReference>
<comment type="caution">
    <text evidence="3">The sequence shown here is derived from an EMBL/GenBank/DDBJ whole genome shotgun (WGS) entry which is preliminary data.</text>
</comment>
<dbReference type="CDD" id="cd11304">
    <property type="entry name" value="Cadherin_repeat"/>
    <property type="match status" value="1"/>
</dbReference>
<dbReference type="SUPFAM" id="SSF50939">
    <property type="entry name" value="Sialidases"/>
    <property type="match status" value="1"/>
</dbReference>
<dbReference type="CDD" id="cd15482">
    <property type="entry name" value="Sialidase_non-viral"/>
    <property type="match status" value="1"/>
</dbReference>
<dbReference type="InterPro" id="IPR002126">
    <property type="entry name" value="Cadherin-like_dom"/>
</dbReference>
<evidence type="ECO:0000313" key="4">
    <source>
        <dbReference type="Proteomes" id="UP000292345"/>
    </source>
</evidence>
<dbReference type="InterPro" id="IPR015943">
    <property type="entry name" value="WD40/YVTN_repeat-like_dom_sf"/>
</dbReference>
<dbReference type="GO" id="GO:0007156">
    <property type="term" value="P:homophilic cell adhesion via plasma membrane adhesion molecules"/>
    <property type="evidence" value="ECO:0007669"/>
    <property type="project" value="InterPro"/>
</dbReference>
<dbReference type="GO" id="GO:0010411">
    <property type="term" value="P:xyloglucan metabolic process"/>
    <property type="evidence" value="ECO:0007669"/>
    <property type="project" value="TreeGrafter"/>
</dbReference>
<dbReference type="EMBL" id="PPUZ01000031">
    <property type="protein sequence ID" value="RZM80604.1"/>
    <property type="molecule type" value="Genomic_DNA"/>
</dbReference>
<keyword evidence="1" id="KW-0677">Repeat</keyword>
<dbReference type="InterPro" id="IPR036278">
    <property type="entry name" value="Sialidase_sf"/>
</dbReference>
<dbReference type="PRINTS" id="PR00205">
    <property type="entry name" value="CADHERIN"/>
</dbReference>
<dbReference type="Pfam" id="PF15902">
    <property type="entry name" value="Sortilin-Vps10"/>
    <property type="match status" value="1"/>
</dbReference>
<dbReference type="AlphaFoldDB" id="A0A4Q7EGD7"/>
<proteinExistence type="predicted"/>
<dbReference type="InterPro" id="IPR052025">
    <property type="entry name" value="Xyloglucanase_GH74"/>
</dbReference>
<reference evidence="3 4" key="1">
    <citation type="submission" date="2018-01" db="EMBL/GenBank/DDBJ databases">
        <title>Co-occurrence of chitin degradation, pigmentation and bioactivity in marine Pseudoalteromonas.</title>
        <authorList>
            <person name="Paulsen S."/>
            <person name="Gram L."/>
            <person name="Machado H."/>
        </authorList>
    </citation>
    <scope>NUCLEOTIDE SEQUENCE [LARGE SCALE GENOMIC DNA]</scope>
    <source>
        <strain evidence="3 4">S1946</strain>
    </source>
</reference>
<dbReference type="Proteomes" id="UP000292345">
    <property type="component" value="Unassembled WGS sequence"/>
</dbReference>
<gene>
    <name evidence="3" type="ORF">C3B51_11095</name>
</gene>
<evidence type="ECO:0000259" key="2">
    <source>
        <dbReference type="PROSITE" id="PS50268"/>
    </source>
</evidence>
<protein>
    <recommendedName>
        <fullName evidence="2">Cadherin domain-containing protein</fullName>
    </recommendedName>
</protein>
<dbReference type="SUPFAM" id="SSF110296">
    <property type="entry name" value="Oligoxyloglucan reducing end-specific cellobiohydrolase"/>
    <property type="match status" value="1"/>
</dbReference>
<dbReference type="PROSITE" id="PS50268">
    <property type="entry name" value="CADHERIN_2"/>
    <property type="match status" value="1"/>
</dbReference>
<organism evidence="3 4">
    <name type="scientific">Pseudoalteromonas rubra</name>
    <dbReference type="NCBI Taxonomy" id="43658"/>
    <lineage>
        <taxon>Bacteria</taxon>
        <taxon>Pseudomonadati</taxon>
        <taxon>Pseudomonadota</taxon>
        <taxon>Gammaproteobacteria</taxon>
        <taxon>Alteromonadales</taxon>
        <taxon>Pseudoalteromonadaceae</taxon>
        <taxon>Pseudoalteromonas</taxon>
    </lineage>
</organism>
<dbReference type="PANTHER" id="PTHR43739">
    <property type="entry name" value="XYLOGLUCANASE (EUROFUNG)"/>
    <property type="match status" value="1"/>
</dbReference>
<dbReference type="PANTHER" id="PTHR43739:SF5">
    <property type="entry name" value="EXO-ALPHA-SIALIDASE"/>
    <property type="match status" value="1"/>
</dbReference>
<feature type="domain" description="Cadherin" evidence="2">
    <location>
        <begin position="1013"/>
        <end position="1120"/>
    </location>
</feature>
<dbReference type="InterPro" id="IPR020008">
    <property type="entry name" value="GlyGly_CTERM"/>
</dbReference>
<dbReference type="InterPro" id="IPR013783">
    <property type="entry name" value="Ig-like_fold"/>
</dbReference>
<dbReference type="InterPro" id="IPR015919">
    <property type="entry name" value="Cadherin-like_sf"/>
</dbReference>
<dbReference type="Gene3D" id="2.60.40.60">
    <property type="entry name" value="Cadherins"/>
    <property type="match status" value="1"/>
</dbReference>
<dbReference type="GO" id="GO:0005509">
    <property type="term" value="F:calcium ion binding"/>
    <property type="evidence" value="ECO:0007669"/>
    <property type="project" value="InterPro"/>
</dbReference>
<dbReference type="Gene3D" id="2.60.40.10">
    <property type="entry name" value="Immunoglobulins"/>
    <property type="match status" value="1"/>
</dbReference>